<accession>G4CFC0</accession>
<evidence type="ECO:0000313" key="2">
    <source>
        <dbReference type="EMBL" id="EGY53494.1"/>
    </source>
</evidence>
<name>G4CFC0_9NEIS</name>
<evidence type="ECO:0000256" key="1">
    <source>
        <dbReference type="SAM" id="Phobius"/>
    </source>
</evidence>
<comment type="caution">
    <text evidence="2">The sequence shown here is derived from an EMBL/GenBank/DDBJ whole genome shotgun (WGS) entry which is preliminary data.</text>
</comment>
<keyword evidence="1" id="KW-1133">Transmembrane helix</keyword>
<feature type="transmembrane region" description="Helical" evidence="1">
    <location>
        <begin position="21"/>
        <end position="40"/>
    </location>
</feature>
<proteinExistence type="predicted"/>
<evidence type="ECO:0000313" key="3">
    <source>
        <dbReference type="Proteomes" id="UP000003019"/>
    </source>
</evidence>
<dbReference type="EMBL" id="AGAY01000009">
    <property type="protein sequence ID" value="EGY53494.1"/>
    <property type="molecule type" value="Genomic_DNA"/>
</dbReference>
<feature type="transmembrane region" description="Helical" evidence="1">
    <location>
        <begin position="46"/>
        <end position="63"/>
    </location>
</feature>
<organism evidence="2 3">
    <name type="scientific">Neisseria shayeganii 871</name>
    <dbReference type="NCBI Taxonomy" id="1032488"/>
    <lineage>
        <taxon>Bacteria</taxon>
        <taxon>Pseudomonadati</taxon>
        <taxon>Pseudomonadota</taxon>
        <taxon>Betaproteobacteria</taxon>
        <taxon>Neisseriales</taxon>
        <taxon>Neisseriaceae</taxon>
        <taxon>Neisseria</taxon>
    </lineage>
</organism>
<sequence length="159" mass="17572">MKYWKQNGHEYVLSAQSKMTGLRLALGVLCIGLAVAAKVLAWHNAAFWGPLVLGTLCVIAAFARKGQRIAIDSAAKTFLYPSSAVGLGMQALPLHAFLRFEVHKAEYMRFPLGVDVHAFFLDGGREKRFLLKSKGLTHSSAWAQALIDETEALIHQYKD</sequence>
<dbReference type="STRING" id="1032488.HMPREF9371_0309"/>
<dbReference type="PATRIC" id="fig|1032488.3.peg.286"/>
<dbReference type="AlphaFoldDB" id="G4CFC0"/>
<dbReference type="RefSeq" id="WP_009118003.1">
    <property type="nucleotide sequence ID" value="NZ_JH164926.1"/>
</dbReference>
<dbReference type="HOGENOM" id="CLU_1658908_0_0_4"/>
<dbReference type="Proteomes" id="UP000003019">
    <property type="component" value="Unassembled WGS sequence"/>
</dbReference>
<reference evidence="2 3" key="1">
    <citation type="submission" date="2011-05" db="EMBL/GenBank/DDBJ databases">
        <authorList>
            <person name="Muzny D."/>
            <person name="Qin X."/>
            <person name="Deng J."/>
            <person name="Jiang H."/>
            <person name="Liu Y."/>
            <person name="Qu J."/>
            <person name="Song X.-Z."/>
            <person name="Zhang L."/>
            <person name="Thornton R."/>
            <person name="Coyle M."/>
            <person name="Francisco L."/>
            <person name="Jackson L."/>
            <person name="Javaid M."/>
            <person name="Korchina V."/>
            <person name="Kovar C."/>
            <person name="Mata R."/>
            <person name="Mathew T."/>
            <person name="Ngo R."/>
            <person name="Nguyen L."/>
            <person name="Nguyen N."/>
            <person name="Okwuonu G."/>
            <person name="Ongeri F."/>
            <person name="Pham C."/>
            <person name="Simmons D."/>
            <person name="Wilczek-Boney K."/>
            <person name="Hale W."/>
            <person name="Jakkamsetti A."/>
            <person name="Pham P."/>
            <person name="Ruth R."/>
            <person name="San Lucas F."/>
            <person name="Warren J."/>
            <person name="Zhang J."/>
            <person name="Zhao Z."/>
            <person name="Zhou C."/>
            <person name="Zhu D."/>
            <person name="Lee S."/>
            <person name="Bess C."/>
            <person name="Blankenburg K."/>
            <person name="Forbes L."/>
            <person name="Fu Q."/>
            <person name="Gubbala S."/>
            <person name="Hirani K."/>
            <person name="Jayaseelan J.C."/>
            <person name="Lara F."/>
            <person name="Munidasa M."/>
            <person name="Palculict T."/>
            <person name="Patil S."/>
            <person name="Pu L.-L."/>
            <person name="Saada N."/>
            <person name="Tang L."/>
            <person name="Weissenberger G."/>
            <person name="Zhu Y."/>
            <person name="Hemphill L."/>
            <person name="Shang Y."/>
            <person name="Youmans B."/>
            <person name="Ayvaz T."/>
            <person name="Ross M."/>
            <person name="Santibanez J."/>
            <person name="Aqrawi P."/>
            <person name="Gross S."/>
            <person name="Joshi V."/>
            <person name="Fowler G."/>
            <person name="Nazareth L."/>
            <person name="Reid J."/>
            <person name="Worley K."/>
            <person name="Petrosino J."/>
            <person name="Highlander S."/>
            <person name="Gibbs R."/>
        </authorList>
    </citation>
    <scope>NUCLEOTIDE SEQUENCE [LARGE SCALE GENOMIC DNA]</scope>
    <source>
        <strain evidence="2 3">871</strain>
    </source>
</reference>
<keyword evidence="1" id="KW-0812">Transmembrane</keyword>
<protein>
    <submittedName>
        <fullName evidence="2">Uncharacterized protein</fullName>
    </submittedName>
</protein>
<gene>
    <name evidence="2" type="ORF">HMPREF9371_0309</name>
</gene>
<keyword evidence="1" id="KW-0472">Membrane</keyword>
<keyword evidence="3" id="KW-1185">Reference proteome</keyword>